<sequence>LLISHILVFSAAERFAMQPNFCRFSFRSQHISTAKRNDKKAEVDRRSVNDDFFNCFLSPVQCMLPRMKR</sequence>
<name>A0A0N4W4M3_HAEPC</name>
<protein>
    <submittedName>
        <fullName evidence="1">Secreted protein</fullName>
    </submittedName>
</protein>
<dbReference type="WBParaSite" id="HPLM_0000485101-mRNA-1">
    <property type="protein sequence ID" value="HPLM_0000485101-mRNA-1"/>
    <property type="gene ID" value="HPLM_0000485101"/>
</dbReference>
<evidence type="ECO:0000313" key="1">
    <source>
        <dbReference type="WBParaSite" id="HPLM_0000485101-mRNA-1"/>
    </source>
</evidence>
<proteinExistence type="predicted"/>
<dbReference type="AlphaFoldDB" id="A0A0N4W4M3"/>
<accession>A0A0N4W4M3</accession>
<organism evidence="1">
    <name type="scientific">Haemonchus placei</name>
    <name type="common">Barber's pole worm</name>
    <dbReference type="NCBI Taxonomy" id="6290"/>
    <lineage>
        <taxon>Eukaryota</taxon>
        <taxon>Metazoa</taxon>
        <taxon>Ecdysozoa</taxon>
        <taxon>Nematoda</taxon>
        <taxon>Chromadorea</taxon>
        <taxon>Rhabditida</taxon>
        <taxon>Rhabditina</taxon>
        <taxon>Rhabditomorpha</taxon>
        <taxon>Strongyloidea</taxon>
        <taxon>Trichostrongylidae</taxon>
        <taxon>Haemonchus</taxon>
    </lineage>
</organism>
<reference evidence="1" key="1">
    <citation type="submission" date="2017-02" db="UniProtKB">
        <authorList>
            <consortium name="WormBaseParasite"/>
        </authorList>
    </citation>
    <scope>IDENTIFICATION</scope>
</reference>